<reference evidence="7" key="1">
    <citation type="journal article" date="2023" name="Plant J.">
        <title>Genome sequences and population genomics provide insights into the demographic history, inbreeding, and mutation load of two 'living fossil' tree species of Dipteronia.</title>
        <authorList>
            <person name="Feng Y."/>
            <person name="Comes H.P."/>
            <person name="Chen J."/>
            <person name="Zhu S."/>
            <person name="Lu R."/>
            <person name="Zhang X."/>
            <person name="Li P."/>
            <person name="Qiu J."/>
            <person name="Olsen K.M."/>
            <person name="Qiu Y."/>
        </authorList>
    </citation>
    <scope>NUCLEOTIDE SEQUENCE</scope>
    <source>
        <strain evidence="7">NBL</strain>
    </source>
</reference>
<dbReference type="GO" id="GO:0004672">
    <property type="term" value="F:protein kinase activity"/>
    <property type="evidence" value="ECO:0007669"/>
    <property type="project" value="InterPro"/>
</dbReference>
<dbReference type="SUPFAM" id="SSF56112">
    <property type="entry name" value="Protein kinase-like (PK-like)"/>
    <property type="match status" value="1"/>
</dbReference>
<keyword evidence="3" id="KW-0833">Ubl conjugation pathway</keyword>
<evidence type="ECO:0000313" key="8">
    <source>
        <dbReference type="Proteomes" id="UP001281410"/>
    </source>
</evidence>
<evidence type="ECO:0000256" key="1">
    <source>
        <dbReference type="ARBA" id="ARBA00000900"/>
    </source>
</evidence>
<evidence type="ECO:0000256" key="5">
    <source>
        <dbReference type="SAM" id="MobiDB-lite"/>
    </source>
</evidence>
<feature type="compositionally biased region" description="Low complexity" evidence="5">
    <location>
        <begin position="143"/>
        <end position="156"/>
    </location>
</feature>
<evidence type="ECO:0000259" key="6">
    <source>
        <dbReference type="PROSITE" id="PS50011"/>
    </source>
</evidence>
<dbReference type="GO" id="GO:0061630">
    <property type="term" value="F:ubiquitin protein ligase activity"/>
    <property type="evidence" value="ECO:0007669"/>
    <property type="project" value="UniProtKB-EC"/>
</dbReference>
<accession>A0AAE0ANW0</accession>
<keyword evidence="4" id="KW-0175">Coiled coil</keyword>
<evidence type="ECO:0000313" key="7">
    <source>
        <dbReference type="EMBL" id="KAK3221135.1"/>
    </source>
</evidence>
<evidence type="ECO:0000256" key="3">
    <source>
        <dbReference type="ARBA" id="ARBA00022786"/>
    </source>
</evidence>
<dbReference type="EC" id="2.3.2.27" evidence="2"/>
<dbReference type="InterPro" id="IPR011009">
    <property type="entry name" value="Kinase-like_dom_sf"/>
</dbReference>
<feature type="coiled-coil region" evidence="4">
    <location>
        <begin position="200"/>
        <end position="240"/>
    </location>
</feature>
<dbReference type="PROSITE" id="PS00108">
    <property type="entry name" value="PROTEIN_KINASE_ST"/>
    <property type="match status" value="1"/>
</dbReference>
<keyword evidence="8" id="KW-1185">Reference proteome</keyword>
<comment type="caution">
    <text evidence="7">The sequence shown here is derived from an EMBL/GenBank/DDBJ whole genome shotgun (WGS) entry which is preliminary data.</text>
</comment>
<dbReference type="PROSITE" id="PS50011">
    <property type="entry name" value="PROTEIN_KINASE_DOM"/>
    <property type="match status" value="1"/>
</dbReference>
<dbReference type="EMBL" id="JANJYJ010000004">
    <property type="protein sequence ID" value="KAK3221135.1"/>
    <property type="molecule type" value="Genomic_DNA"/>
</dbReference>
<evidence type="ECO:0000256" key="4">
    <source>
        <dbReference type="SAM" id="Coils"/>
    </source>
</evidence>
<dbReference type="InterPro" id="IPR051348">
    <property type="entry name" value="U-box_ubiquitin_ligases"/>
</dbReference>
<dbReference type="Proteomes" id="UP001281410">
    <property type="component" value="Unassembled WGS sequence"/>
</dbReference>
<sequence>MFCEFNLGNSIPISQVRDDVAAAYKKEMEWQTSKLPLPYKTMCSQRKVHVDVTVIESDGVSKSVADELANCTINKLDIGAASQGMFTRKLKNNDLSSRISLRTPKFCTVYAVSKGKLSSIRPSHLDTNGSIKDSIKDDSRDTSFSNNVSSSYNSSSQTGMYAMAQNEALDASRKVSSLNKCQLEGTKQLQEISLMEEKTIESARQDKEKCEAARREAEYVKESAEREAEIKAECDAIEKEKLRNVLVGPVQQYQTISWEEIVRMVAYEYMENGSLEDRIASEVASALVFLHNSKPKPIIHRDLKPANILLDHNLVSKIGDVGLSTNLNSDNSFLLFAKPAIALAQMVETAVDEDNLMDILDTQLTSRESANSRDKGTSCLGTELCRAST</sequence>
<dbReference type="Gene3D" id="1.10.510.10">
    <property type="entry name" value="Transferase(Phosphotransferase) domain 1"/>
    <property type="match status" value="1"/>
</dbReference>
<name>A0AAE0ANW0_9ROSI</name>
<evidence type="ECO:0000256" key="2">
    <source>
        <dbReference type="ARBA" id="ARBA00012483"/>
    </source>
</evidence>
<comment type="catalytic activity">
    <reaction evidence="1">
        <text>S-ubiquitinyl-[E2 ubiquitin-conjugating enzyme]-L-cysteine + [acceptor protein]-L-lysine = [E2 ubiquitin-conjugating enzyme]-L-cysteine + N(6)-ubiquitinyl-[acceptor protein]-L-lysine.</text>
        <dbReference type="EC" id="2.3.2.27"/>
    </reaction>
</comment>
<dbReference type="AlphaFoldDB" id="A0AAE0ANW0"/>
<feature type="region of interest" description="Disordered" evidence="5">
    <location>
        <begin position="122"/>
        <end position="157"/>
    </location>
</feature>
<gene>
    <name evidence="7" type="ORF">Dsin_015105</name>
</gene>
<organism evidence="7 8">
    <name type="scientific">Dipteronia sinensis</name>
    <dbReference type="NCBI Taxonomy" id="43782"/>
    <lineage>
        <taxon>Eukaryota</taxon>
        <taxon>Viridiplantae</taxon>
        <taxon>Streptophyta</taxon>
        <taxon>Embryophyta</taxon>
        <taxon>Tracheophyta</taxon>
        <taxon>Spermatophyta</taxon>
        <taxon>Magnoliopsida</taxon>
        <taxon>eudicotyledons</taxon>
        <taxon>Gunneridae</taxon>
        <taxon>Pentapetalae</taxon>
        <taxon>rosids</taxon>
        <taxon>malvids</taxon>
        <taxon>Sapindales</taxon>
        <taxon>Sapindaceae</taxon>
        <taxon>Hippocastanoideae</taxon>
        <taxon>Acereae</taxon>
        <taxon>Dipteronia</taxon>
    </lineage>
</organism>
<dbReference type="InterPro" id="IPR000719">
    <property type="entry name" value="Prot_kinase_dom"/>
</dbReference>
<dbReference type="GO" id="GO:0005524">
    <property type="term" value="F:ATP binding"/>
    <property type="evidence" value="ECO:0007669"/>
    <property type="project" value="InterPro"/>
</dbReference>
<dbReference type="Pfam" id="PF00069">
    <property type="entry name" value="Pkinase"/>
    <property type="match status" value="1"/>
</dbReference>
<dbReference type="PANTHER" id="PTHR45647">
    <property type="entry name" value="OS02G0152300 PROTEIN"/>
    <property type="match status" value="1"/>
</dbReference>
<protein>
    <recommendedName>
        <fullName evidence="2">RING-type E3 ubiquitin transferase</fullName>
        <ecNumber evidence="2">2.3.2.27</ecNumber>
    </recommendedName>
</protein>
<dbReference type="PANTHER" id="PTHR45647:SF15">
    <property type="entry name" value="U-BOX DOMAIN-CONTAINING PROTEIN 35"/>
    <property type="match status" value="1"/>
</dbReference>
<proteinExistence type="predicted"/>
<feature type="domain" description="Protein kinase" evidence="6">
    <location>
        <begin position="106"/>
        <end position="389"/>
    </location>
</feature>
<dbReference type="InterPro" id="IPR008271">
    <property type="entry name" value="Ser/Thr_kinase_AS"/>
</dbReference>